<dbReference type="InterPro" id="IPR018967">
    <property type="entry name" value="FeS-contain_CDGSH-typ"/>
</dbReference>
<dbReference type="InterPro" id="IPR042216">
    <property type="entry name" value="MitoNEET_CISD"/>
</dbReference>
<reference evidence="7" key="1">
    <citation type="journal article" date="2019" name="Int. J. Syst. Evol. Microbiol.">
        <title>The Global Catalogue of Microorganisms (GCM) 10K type strain sequencing project: providing services to taxonomists for standard genome sequencing and annotation.</title>
        <authorList>
            <consortium name="The Broad Institute Genomics Platform"/>
            <consortium name="The Broad Institute Genome Sequencing Center for Infectious Disease"/>
            <person name="Wu L."/>
            <person name="Ma J."/>
        </authorList>
    </citation>
    <scope>NUCLEOTIDE SEQUENCE [LARGE SCALE GENOMIC DNA]</scope>
    <source>
        <strain evidence="7">CGMCC 1.12606</strain>
    </source>
</reference>
<accession>A0ABQ1QTF8</accession>
<dbReference type="Gene3D" id="3.40.5.90">
    <property type="entry name" value="CDGSH iron-sulfur domain, mitoNEET-type"/>
    <property type="match status" value="1"/>
</dbReference>
<dbReference type="Pfam" id="PF06902">
    <property type="entry name" value="Fer4_19"/>
    <property type="match status" value="1"/>
</dbReference>
<keyword evidence="1" id="KW-0001">2Fe-2S</keyword>
<evidence type="ECO:0000259" key="5">
    <source>
        <dbReference type="SMART" id="SM00704"/>
    </source>
</evidence>
<evidence type="ECO:0000313" key="6">
    <source>
        <dbReference type="EMBL" id="GGD40566.1"/>
    </source>
</evidence>
<dbReference type="SMART" id="SM00704">
    <property type="entry name" value="ZnF_CDGSH"/>
    <property type="match status" value="1"/>
</dbReference>
<dbReference type="InterPro" id="IPR010693">
    <property type="entry name" value="Divergent_4Fe-4S_mono-cluster"/>
</dbReference>
<organism evidence="6 7">
    <name type="scientific">Muriicola marianensis</name>
    <dbReference type="NCBI Taxonomy" id="1324801"/>
    <lineage>
        <taxon>Bacteria</taxon>
        <taxon>Pseudomonadati</taxon>
        <taxon>Bacteroidota</taxon>
        <taxon>Flavobacteriia</taxon>
        <taxon>Flavobacteriales</taxon>
        <taxon>Flavobacteriaceae</taxon>
        <taxon>Muriicola</taxon>
    </lineage>
</organism>
<proteinExistence type="predicted"/>
<evidence type="ECO:0000256" key="1">
    <source>
        <dbReference type="ARBA" id="ARBA00022714"/>
    </source>
</evidence>
<keyword evidence="3" id="KW-0408">Iron</keyword>
<dbReference type="EMBL" id="BMFH01000001">
    <property type="protein sequence ID" value="GGD40566.1"/>
    <property type="molecule type" value="Genomic_DNA"/>
</dbReference>
<keyword evidence="4" id="KW-0411">Iron-sulfur</keyword>
<evidence type="ECO:0000256" key="3">
    <source>
        <dbReference type="ARBA" id="ARBA00023004"/>
    </source>
</evidence>
<evidence type="ECO:0000313" key="7">
    <source>
        <dbReference type="Proteomes" id="UP000625780"/>
    </source>
</evidence>
<dbReference type="Pfam" id="PF09360">
    <property type="entry name" value="zf-CDGSH"/>
    <property type="match status" value="1"/>
</dbReference>
<dbReference type="Proteomes" id="UP000625780">
    <property type="component" value="Unassembled WGS sequence"/>
</dbReference>
<evidence type="ECO:0000256" key="2">
    <source>
        <dbReference type="ARBA" id="ARBA00022723"/>
    </source>
</evidence>
<feature type="domain" description="Iron-binding zinc finger CDGSH type" evidence="5">
    <location>
        <begin position="101"/>
        <end position="144"/>
    </location>
</feature>
<keyword evidence="7" id="KW-1185">Reference proteome</keyword>
<gene>
    <name evidence="6" type="ORF">GCM10011361_04620</name>
</gene>
<sequence length="146" mass="16425">MAEREIVKEYGREDLTVIWKPKKCIHSEVCVKTLPGVYKPNDKPWIRPENASVEALVDQIDRCPSGALSYRLATKDKKPELKTENMSQKVEVTPNGPLMVHGEIEIKMVDGSTETKKRATAFCRCGASDNKPFCDGSHKKVDFEDS</sequence>
<protein>
    <recommendedName>
        <fullName evidence="5">Iron-binding zinc finger CDGSH type domain-containing protein</fullName>
    </recommendedName>
</protein>
<name>A0ABQ1QTF8_9FLAO</name>
<dbReference type="RefSeq" id="WP_188369089.1">
    <property type="nucleotide sequence ID" value="NZ_BMFH01000001.1"/>
</dbReference>
<keyword evidence="2" id="KW-0479">Metal-binding</keyword>
<comment type="caution">
    <text evidence="6">The sequence shown here is derived from an EMBL/GenBank/DDBJ whole genome shotgun (WGS) entry which is preliminary data.</text>
</comment>
<evidence type="ECO:0000256" key="4">
    <source>
        <dbReference type="ARBA" id="ARBA00023014"/>
    </source>
</evidence>